<organism evidence="1 2">
    <name type="scientific">Rhodococcus ruber</name>
    <dbReference type="NCBI Taxonomy" id="1830"/>
    <lineage>
        <taxon>Bacteria</taxon>
        <taxon>Bacillati</taxon>
        <taxon>Actinomycetota</taxon>
        <taxon>Actinomycetes</taxon>
        <taxon>Mycobacteriales</taxon>
        <taxon>Nocardiaceae</taxon>
        <taxon>Rhodococcus</taxon>
    </lineage>
</organism>
<dbReference type="EMBL" id="CCSD01000058">
    <property type="protein sequence ID" value="CDZ89265.1"/>
    <property type="molecule type" value="Genomic_DNA"/>
</dbReference>
<protein>
    <recommendedName>
        <fullName evidence="3">Bacteriocin-protection protein</fullName>
    </recommendedName>
</protein>
<gene>
    <name evidence="1" type="ORF">RHRU231_470113</name>
</gene>
<dbReference type="Pfam" id="PF13376">
    <property type="entry name" value="OmdA"/>
    <property type="match status" value="1"/>
</dbReference>
<evidence type="ECO:0000313" key="1">
    <source>
        <dbReference type="EMBL" id="CDZ89265.1"/>
    </source>
</evidence>
<dbReference type="AlphaFoldDB" id="A0A098BM13"/>
<name>A0A098BM13_9NOCA</name>
<proteinExistence type="predicted"/>
<dbReference type="Proteomes" id="UP000042997">
    <property type="component" value="Unassembled WGS sequence"/>
</dbReference>
<dbReference type="eggNOG" id="COG4430">
    <property type="taxonomic scope" value="Bacteria"/>
</dbReference>
<accession>A0A098BM13</accession>
<evidence type="ECO:0000313" key="2">
    <source>
        <dbReference type="Proteomes" id="UP000042997"/>
    </source>
</evidence>
<sequence>MTMADELPVEYFPDRESFATWLREHHTDSPGIWVALAKKGSAHPSVSYAEVVEELLCHGWIDSQARRLDDDFRLQRITPRRARSPWSQRNRELVERLEAEGRLSAAGAAEVARARADGRWERAYPGQATAQMPQDFLDALAGNPAARAFYDTLDGRNRYAIVYRLQAAKRPETRARRIEAFVRQLAEGRRFHDQPGRTQ</sequence>
<evidence type="ECO:0008006" key="3">
    <source>
        <dbReference type="Google" id="ProtNLM"/>
    </source>
</evidence>
<reference evidence="1 2" key="1">
    <citation type="journal article" date="2014" name="Genome Announc.">
        <title>Draft Genome Sequence of Propane- and Butane-Oxidizing Actinobacterium Rhodococcus ruber IEGM 231.</title>
        <authorList>
            <person name="Ivshina I.B."/>
            <person name="Kuyukina M.S."/>
            <person name="Krivoruchko A.V."/>
            <person name="Barbe V."/>
            <person name="Fischer C."/>
        </authorList>
    </citation>
    <scope>NUCLEOTIDE SEQUENCE [LARGE SCALE GENOMIC DNA]</scope>
</reference>